<dbReference type="InterPro" id="IPR011765">
    <property type="entry name" value="Pept_M16_N"/>
</dbReference>
<organism evidence="5 6">
    <name type="scientific">Dimargaris verticillata</name>
    <dbReference type="NCBI Taxonomy" id="2761393"/>
    <lineage>
        <taxon>Eukaryota</taxon>
        <taxon>Fungi</taxon>
        <taxon>Fungi incertae sedis</taxon>
        <taxon>Zoopagomycota</taxon>
        <taxon>Kickxellomycotina</taxon>
        <taxon>Dimargaritomycetes</taxon>
        <taxon>Dimargaritales</taxon>
        <taxon>Dimargaritaceae</taxon>
        <taxon>Dimargaris</taxon>
    </lineage>
</organism>
<dbReference type="Pfam" id="PF05193">
    <property type="entry name" value="Peptidase_M16_C"/>
    <property type="match status" value="1"/>
</dbReference>
<dbReference type="InterPro" id="IPR011249">
    <property type="entry name" value="Metalloenz_LuxS/M16"/>
</dbReference>
<comment type="caution">
    <text evidence="5">The sequence shown here is derived from an EMBL/GenBank/DDBJ whole genome shotgun (WGS) entry which is preliminary data.</text>
</comment>
<dbReference type="SUPFAM" id="SSF63411">
    <property type="entry name" value="LuxS/MPP-like metallohydrolase"/>
    <property type="match status" value="2"/>
</dbReference>
<evidence type="ECO:0000313" key="5">
    <source>
        <dbReference type="EMBL" id="KAJ1977227.1"/>
    </source>
</evidence>
<evidence type="ECO:0000259" key="4">
    <source>
        <dbReference type="Pfam" id="PF05193"/>
    </source>
</evidence>
<keyword evidence="6" id="KW-1185">Reference proteome</keyword>
<evidence type="ECO:0000313" key="6">
    <source>
        <dbReference type="Proteomes" id="UP001151582"/>
    </source>
</evidence>
<comment type="function">
    <text evidence="1">Substrate recognition and binding subunit of the essential mitochondrial processing protease (MPP), which cleaves the mitochondrial sequence off newly imported precursors proteins.</text>
</comment>
<gene>
    <name evidence="5" type="primary">MAS2</name>
    <name evidence="5" type="ORF">H4R34_003670</name>
</gene>
<evidence type="ECO:0000256" key="1">
    <source>
        <dbReference type="ARBA" id="ARBA00002123"/>
    </source>
</evidence>
<reference evidence="5" key="1">
    <citation type="submission" date="2022-07" db="EMBL/GenBank/DDBJ databases">
        <title>Phylogenomic reconstructions and comparative analyses of Kickxellomycotina fungi.</title>
        <authorList>
            <person name="Reynolds N.K."/>
            <person name="Stajich J.E."/>
            <person name="Barry K."/>
            <person name="Grigoriev I.V."/>
            <person name="Crous P."/>
            <person name="Smith M.E."/>
        </authorList>
    </citation>
    <scope>NUCLEOTIDE SEQUENCE</scope>
    <source>
        <strain evidence="5">RSA 567</strain>
    </source>
</reference>
<accession>A0A9W8ECY2</accession>
<dbReference type="Gene3D" id="3.30.830.10">
    <property type="entry name" value="Metalloenzyme, LuxS/M16 peptidase-like"/>
    <property type="match status" value="2"/>
</dbReference>
<dbReference type="Pfam" id="PF00675">
    <property type="entry name" value="Peptidase_M16"/>
    <property type="match status" value="1"/>
</dbReference>
<dbReference type="GO" id="GO:0005739">
    <property type="term" value="C:mitochondrion"/>
    <property type="evidence" value="ECO:0007669"/>
    <property type="project" value="TreeGrafter"/>
</dbReference>
<feature type="domain" description="Peptidase M16 C-terminal" evidence="4">
    <location>
        <begin position="218"/>
        <end position="448"/>
    </location>
</feature>
<dbReference type="InterPro" id="IPR007863">
    <property type="entry name" value="Peptidase_M16_C"/>
</dbReference>
<dbReference type="GO" id="GO:0046872">
    <property type="term" value="F:metal ion binding"/>
    <property type="evidence" value="ECO:0007669"/>
    <property type="project" value="InterPro"/>
</dbReference>
<dbReference type="PANTHER" id="PTHR11851:SF49">
    <property type="entry name" value="MITOCHONDRIAL-PROCESSING PEPTIDASE SUBUNIT ALPHA"/>
    <property type="match status" value="1"/>
</dbReference>
<dbReference type="OrthoDB" id="277191at2759"/>
<dbReference type="EC" id="3.4.24.64" evidence="5"/>
<protein>
    <submittedName>
        <fullName evidence="5">Mitochondrial-processing peptidase subunit alpha</fullName>
        <ecNumber evidence="5">3.4.24.64</ecNumber>
    </submittedName>
</protein>
<proteinExistence type="inferred from homology"/>
<dbReference type="GO" id="GO:0004222">
    <property type="term" value="F:metalloendopeptidase activity"/>
    <property type="evidence" value="ECO:0007669"/>
    <property type="project" value="UniProtKB-EC"/>
</dbReference>
<feature type="domain" description="Peptidase M16 N-terminal" evidence="3">
    <location>
        <begin position="65"/>
        <end position="210"/>
    </location>
</feature>
<evidence type="ECO:0000259" key="3">
    <source>
        <dbReference type="Pfam" id="PF00675"/>
    </source>
</evidence>
<dbReference type="EMBL" id="JANBQB010000365">
    <property type="protein sequence ID" value="KAJ1977227.1"/>
    <property type="molecule type" value="Genomic_DNA"/>
</dbReference>
<dbReference type="Proteomes" id="UP001151582">
    <property type="component" value="Unassembled WGS sequence"/>
</dbReference>
<evidence type="ECO:0000256" key="2">
    <source>
        <dbReference type="ARBA" id="ARBA00007261"/>
    </source>
</evidence>
<dbReference type="GO" id="GO:0006627">
    <property type="term" value="P:protein processing involved in protein targeting to mitochondrion"/>
    <property type="evidence" value="ECO:0007669"/>
    <property type="project" value="TreeGrafter"/>
</dbReference>
<comment type="similarity">
    <text evidence="2">Belongs to the peptidase M16 family.</text>
</comment>
<dbReference type="PANTHER" id="PTHR11851">
    <property type="entry name" value="METALLOPROTEASE"/>
    <property type="match status" value="1"/>
</dbReference>
<keyword evidence="5" id="KW-0378">Hydrolase</keyword>
<dbReference type="AlphaFoldDB" id="A0A9W8ECY2"/>
<dbReference type="InterPro" id="IPR050361">
    <property type="entry name" value="MPP/UQCRC_Complex"/>
</dbReference>
<name>A0A9W8ECY2_9FUNG</name>
<sequence>MLGSALFRHASRSLAAQAPTAVLTRQVRTTTLRKAVGVDRAFAADKAQSEADALAKITTLPNGVRIATQNTPGYFCGLGIYVDVGSRCETSATSGSCHLIDRLAFKSTRGLSAEQVNHEVESMGANFQRASSRENILYQASVFRADLPRVVSLMAEVTRYPQITPEELDEQRQIVTWELAEMQAKPELMLPELLHQVAYQGNTLGRPLQCSEDRLLTVQPQDIHQFMTKWFTADRMVVAAIGAPHDQVCELVERHFGDMKPCPSFVGHRTVKLDALKPEDLAPKVTKAPPGSNANNSLWDSFTHTATKVLGQTGAPQPSPLDQASPATIADLPAEYTGGMHLQSDPAATYSHLHLGFEAPGMSTPAIYALAVLQILLGGGDSFSAGGPGKGMYSRLYTQVLNRYMFVESCMAFTYSYRDTSLFGISASCDPRATGSMLEIMIQQLVSLLPPPPRDGTHYDYYPALESQNQDSSVTTRYTMTCRGFDQTEVSRAKNQLKSSLMMNLESRPIQLEDLGRQVQGFGVALTPQEMCRFIDQVTAEDLYRLVHRILSSKPTLVATGNVSDLKSNAATLLKSYGIGA</sequence>